<keyword evidence="3" id="KW-1185">Reference proteome</keyword>
<proteinExistence type="predicted"/>
<feature type="region of interest" description="Disordered" evidence="1">
    <location>
        <begin position="116"/>
        <end position="143"/>
    </location>
</feature>
<evidence type="ECO:0000313" key="2">
    <source>
        <dbReference type="EMBL" id="KAL1496362.1"/>
    </source>
</evidence>
<evidence type="ECO:0000313" key="3">
    <source>
        <dbReference type="Proteomes" id="UP001515480"/>
    </source>
</evidence>
<accession>A0AB34IEZ7</accession>
<dbReference type="AlphaFoldDB" id="A0AB34IEZ7"/>
<comment type="caution">
    <text evidence="2">The sequence shown here is derived from an EMBL/GenBank/DDBJ whole genome shotgun (WGS) entry which is preliminary data.</text>
</comment>
<evidence type="ECO:0000256" key="1">
    <source>
        <dbReference type="SAM" id="MobiDB-lite"/>
    </source>
</evidence>
<dbReference type="EMBL" id="JBGBPQ010000029">
    <property type="protein sequence ID" value="KAL1496362.1"/>
    <property type="molecule type" value="Genomic_DNA"/>
</dbReference>
<feature type="compositionally biased region" description="Basic and acidic residues" evidence="1">
    <location>
        <begin position="40"/>
        <end position="53"/>
    </location>
</feature>
<reference evidence="2 3" key="1">
    <citation type="journal article" date="2024" name="Science">
        <title>Giant polyketide synthase enzymes in the biosynthesis of giant marine polyether toxins.</title>
        <authorList>
            <person name="Fallon T.R."/>
            <person name="Shende V.V."/>
            <person name="Wierzbicki I.H."/>
            <person name="Pendleton A.L."/>
            <person name="Watervoot N.F."/>
            <person name="Auber R.P."/>
            <person name="Gonzalez D.J."/>
            <person name="Wisecaver J.H."/>
            <person name="Moore B.S."/>
        </authorList>
    </citation>
    <scope>NUCLEOTIDE SEQUENCE [LARGE SCALE GENOMIC DNA]</scope>
    <source>
        <strain evidence="2 3">12B1</strain>
    </source>
</reference>
<organism evidence="2 3">
    <name type="scientific">Prymnesium parvum</name>
    <name type="common">Toxic golden alga</name>
    <dbReference type="NCBI Taxonomy" id="97485"/>
    <lineage>
        <taxon>Eukaryota</taxon>
        <taxon>Haptista</taxon>
        <taxon>Haptophyta</taxon>
        <taxon>Prymnesiophyceae</taxon>
        <taxon>Prymnesiales</taxon>
        <taxon>Prymnesiaceae</taxon>
        <taxon>Prymnesium</taxon>
    </lineage>
</organism>
<feature type="region of interest" description="Disordered" evidence="1">
    <location>
        <begin position="1"/>
        <end position="88"/>
    </location>
</feature>
<protein>
    <submittedName>
        <fullName evidence="2">Uncharacterized protein</fullName>
    </submittedName>
</protein>
<name>A0AB34IEZ7_PRYPA</name>
<sequence>MSYNPHVRVPLKSSGMSSWGWKPTIGERTSDEYGAFSPQAKREDKRVGSLAKEKRIKVGLPPKHEVQNSGLGRRARNLEPSAPPPEEVLYTRSIMTGMPETERNEWFKNKGWVSRLGEERPPVGHSGLGRRLRGCEPSMDSLD</sequence>
<gene>
    <name evidence="2" type="ORF">AB1Y20_016318</name>
</gene>
<dbReference type="Proteomes" id="UP001515480">
    <property type="component" value="Unassembled WGS sequence"/>
</dbReference>